<sequence length="271" mass="29977">MLLKIEQHMAGWLPAYDQNAKASVILFNSDWKSKTCAFMHDPNGISSCRTRPISAYFHTPAATQRKPRELIIQAIIKGKLHFSVVQPEKKSTSKSKDEQTKNIATNIVQKNQRKTSNRPLNSMLKMGNWHNKQHMGISKIIRRQFIGVRMGKNNVYFFRGCGSPCARSPTLESPGDIYAMWALRPERSWGPRGLTQRVLGGGFAAAWVAVGGPRGGECWGPLVLVVLLCGAHSSMTRRTQLGGPVLVELDGSGCLLASNRGCYPRILSRGC</sequence>
<name>Q7F444_ORYSJ</name>
<organism evidence="1">
    <name type="scientific">Oryza sativa subsp. japonica</name>
    <name type="common">Rice</name>
    <dbReference type="NCBI Taxonomy" id="39947"/>
    <lineage>
        <taxon>Eukaryota</taxon>
        <taxon>Viridiplantae</taxon>
        <taxon>Streptophyta</taxon>
        <taxon>Embryophyta</taxon>
        <taxon>Tracheophyta</taxon>
        <taxon>Spermatophyta</taxon>
        <taxon>Magnoliopsida</taxon>
        <taxon>Liliopsida</taxon>
        <taxon>Poales</taxon>
        <taxon>Poaceae</taxon>
        <taxon>BOP clade</taxon>
        <taxon>Oryzoideae</taxon>
        <taxon>Oryzeae</taxon>
        <taxon>Oryzinae</taxon>
        <taxon>Oryza</taxon>
        <taxon>Oryza sativa</taxon>
    </lineage>
</organism>
<proteinExistence type="predicted"/>
<accession>Q7F444</accession>
<gene>
    <name evidence="1" type="primary">P0696G06.10</name>
</gene>
<protein>
    <submittedName>
        <fullName evidence="1">p0696G06.10 protein</fullName>
    </submittedName>
</protein>
<dbReference type="AlphaFoldDB" id="Q7F444"/>
<dbReference type="EMBL" id="AP003316">
    <property type="protein sequence ID" value="BAC06253.1"/>
    <property type="molecule type" value="Genomic_DNA"/>
</dbReference>
<evidence type="ECO:0000313" key="1">
    <source>
        <dbReference type="EMBL" id="BAC06253.1"/>
    </source>
</evidence>
<reference evidence="1" key="1">
    <citation type="submission" date="2001-02" db="EMBL/GenBank/DDBJ databases">
        <title>Oryza sativa nipponbare(GA3) genomic DNA, chromosome 1, PAC clone:P0696G06.</title>
        <authorList>
            <person name="Sasaki T."/>
            <person name="Matsumoto T."/>
            <person name="Yamamoto K."/>
        </authorList>
    </citation>
    <scope>NUCLEOTIDE SEQUENCE</scope>
</reference>